<keyword evidence="1" id="KW-1185">Reference proteome</keyword>
<accession>A0A914HUR0</accession>
<reference evidence="2" key="1">
    <citation type="submission" date="2022-11" db="UniProtKB">
        <authorList>
            <consortium name="WormBaseParasite"/>
        </authorList>
    </citation>
    <scope>IDENTIFICATION</scope>
</reference>
<evidence type="ECO:0000313" key="2">
    <source>
        <dbReference type="WBParaSite" id="Gr19_v10_g4664.t1"/>
    </source>
</evidence>
<evidence type="ECO:0000313" key="1">
    <source>
        <dbReference type="Proteomes" id="UP000887572"/>
    </source>
</evidence>
<dbReference type="AlphaFoldDB" id="A0A914HUR0"/>
<organism evidence="1 2">
    <name type="scientific">Globodera rostochiensis</name>
    <name type="common">Golden nematode worm</name>
    <name type="synonym">Heterodera rostochiensis</name>
    <dbReference type="NCBI Taxonomy" id="31243"/>
    <lineage>
        <taxon>Eukaryota</taxon>
        <taxon>Metazoa</taxon>
        <taxon>Ecdysozoa</taxon>
        <taxon>Nematoda</taxon>
        <taxon>Chromadorea</taxon>
        <taxon>Rhabditida</taxon>
        <taxon>Tylenchina</taxon>
        <taxon>Tylenchomorpha</taxon>
        <taxon>Tylenchoidea</taxon>
        <taxon>Heteroderidae</taxon>
        <taxon>Heteroderinae</taxon>
        <taxon>Globodera</taxon>
    </lineage>
</organism>
<sequence>MDDDYNLMCLFFSPASFCCEMYTYKRRARTIRGHFGCAKEYRQGGSQITFEKIWQPTPKIWHFMEFGFTSGGGGR</sequence>
<dbReference type="Proteomes" id="UP000887572">
    <property type="component" value="Unplaced"/>
</dbReference>
<name>A0A914HUR0_GLORO</name>
<proteinExistence type="predicted"/>
<protein>
    <submittedName>
        <fullName evidence="2">Uncharacterized protein</fullName>
    </submittedName>
</protein>
<dbReference type="WBParaSite" id="Gr19_v10_g4664.t1">
    <property type="protein sequence ID" value="Gr19_v10_g4664.t1"/>
    <property type="gene ID" value="Gr19_v10_g4664"/>
</dbReference>